<evidence type="ECO:0000256" key="2">
    <source>
        <dbReference type="ARBA" id="ARBA00022676"/>
    </source>
</evidence>
<accession>A0A1V9QD95</accession>
<comment type="caution">
    <text evidence="5">Lacks conserved residue(s) required for the propagation of feature annotation.</text>
</comment>
<dbReference type="SUPFAM" id="SSF53756">
    <property type="entry name" value="UDP-Glycosyltransferase/glycogen phosphorylase"/>
    <property type="match status" value="1"/>
</dbReference>
<dbReference type="RefSeq" id="WP_003707280.1">
    <property type="nucleotide sequence ID" value="NZ_CP062071.1"/>
</dbReference>
<keyword evidence="4 5" id="KW-0547">Nucleotide-binding</keyword>
<evidence type="ECO:0000256" key="4">
    <source>
        <dbReference type="ARBA" id="ARBA00022741"/>
    </source>
</evidence>
<dbReference type="EC" id="2.4.1.-" evidence="5"/>
<dbReference type="AlphaFoldDB" id="A0A1V9QD95"/>
<dbReference type="GO" id="GO:0035251">
    <property type="term" value="F:UDP-glucosyltransferase activity"/>
    <property type="evidence" value="ECO:0007669"/>
    <property type="project" value="InterPro"/>
</dbReference>
<comment type="domain">
    <text evidence="5">Dimerizes via the C-terminus; dimerization is required for tetramer formation. Binds protein substrate via an exposed loop in the N-terminus.</text>
</comment>
<keyword evidence="3 5" id="KW-0808">Transferase</keyword>
<dbReference type="Proteomes" id="UP001174888">
    <property type="component" value="Unassembled WGS sequence"/>
</dbReference>
<comment type="function">
    <text evidence="5">Required for polymorphic O-glycosylation of the serine-rich repeat protein in this bacteria. Catalyzes the second step in glycosylation by transferring a sugar from a UDP-activated sugar to the terminal GlcNAc moiety of the 3-O-(N-acetyl-alpha-D-glucosaminyl)-L-seryl-[protein] resulting from the first glycosylation step.</text>
</comment>
<dbReference type="Pfam" id="PF26337">
    <property type="entry name" value="Gtf3_C"/>
    <property type="match status" value="1"/>
</dbReference>
<feature type="binding site" evidence="5">
    <location>
        <position position="180"/>
    </location>
    <ligand>
        <name>UDP</name>
        <dbReference type="ChEBI" id="CHEBI:58223"/>
    </ligand>
</feature>
<evidence type="ECO:0000313" key="9">
    <source>
        <dbReference type="EMBL" id="MDF4186548.1"/>
    </source>
</evidence>
<dbReference type="Gene3D" id="3.40.50.2000">
    <property type="entry name" value="Glycogen Phosphorylase B"/>
    <property type="match status" value="2"/>
</dbReference>
<reference evidence="10" key="3">
    <citation type="submission" date="2023-07" db="EMBL/GenBank/DDBJ databases">
        <title>Complete genome sequence of Ligilactobacillus salivarius SRCM217594 isolated from Gallus gallus domesticus feces.</title>
        <authorList>
            <person name="Yang H.-G."/>
            <person name="Ryu M.-S."/>
            <person name="Ha G.-S."/>
            <person name="Yang H.-J."/>
            <person name="Jeong D.-Y."/>
        </authorList>
    </citation>
    <scope>NUCLEOTIDE SEQUENCE</scope>
    <source>
        <strain evidence="10">SRCM217594</strain>
    </source>
</reference>
<dbReference type="EMBL" id="JARKHV010000004">
    <property type="protein sequence ID" value="MDF4186548.1"/>
    <property type="molecule type" value="Genomic_DNA"/>
</dbReference>
<dbReference type="Proteomes" id="UP001213566">
    <property type="component" value="Unassembled WGS sequence"/>
</dbReference>
<evidence type="ECO:0000256" key="1">
    <source>
        <dbReference type="ARBA" id="ARBA00004922"/>
    </source>
</evidence>
<dbReference type="HAMAP" id="MF_00841">
    <property type="entry name" value="Gtf3"/>
    <property type="match status" value="1"/>
</dbReference>
<reference evidence="9" key="2">
    <citation type="submission" date="2023-02" db="EMBL/GenBank/DDBJ databases">
        <title>Draft Whole-Genome Sequences of competitive exclusion Lactobacillus salivarius strains for Poultry.</title>
        <authorList>
            <person name="Ma L.M."/>
            <person name="Lopez-Guerra N."/>
            <person name="Zhang G."/>
        </authorList>
    </citation>
    <scope>NUCLEOTIDE SEQUENCE</scope>
    <source>
        <strain evidence="9">Salm-9</strain>
    </source>
</reference>
<dbReference type="InterPro" id="IPR043676">
    <property type="entry name" value="Gtf3"/>
</dbReference>
<feature type="binding site" evidence="5">
    <location>
        <begin position="249"/>
        <end position="254"/>
    </location>
    <ligand>
        <name>UDP</name>
        <dbReference type="ChEBI" id="CHEBI:58223"/>
    </ligand>
</feature>
<evidence type="ECO:0000256" key="3">
    <source>
        <dbReference type="ARBA" id="ARBA00022679"/>
    </source>
</evidence>
<dbReference type="PIRSF" id="PIRSF007023">
    <property type="entry name" value="UDP-Galf_transf"/>
    <property type="match status" value="1"/>
</dbReference>
<evidence type="ECO:0000313" key="8">
    <source>
        <dbReference type="EMBL" id="ARU20066.1"/>
    </source>
</evidence>
<comment type="similarity">
    <text evidence="5">Belongs to the Gtf3 glucosyltransferase family.</text>
</comment>
<organism evidence="8 11">
    <name type="scientific">Ligilactobacillus salivarius</name>
    <dbReference type="NCBI Taxonomy" id="1624"/>
    <lineage>
        <taxon>Bacteria</taxon>
        <taxon>Bacillati</taxon>
        <taxon>Bacillota</taxon>
        <taxon>Bacilli</taxon>
        <taxon>Lactobacillales</taxon>
        <taxon>Lactobacillaceae</taxon>
        <taxon>Ligilactobacillus</taxon>
    </lineage>
</organism>
<feature type="domain" description="Glucosyltransferase 3-like C-terminal" evidence="7">
    <location>
        <begin position="172"/>
        <end position="327"/>
    </location>
</feature>
<feature type="domain" description="Glucosyltransferase 3-like N-terminal" evidence="6">
    <location>
        <begin position="5"/>
        <end position="153"/>
    </location>
</feature>
<dbReference type="EMBL" id="JAUIQT010000001">
    <property type="protein sequence ID" value="MDN4834204.1"/>
    <property type="molecule type" value="Genomic_DNA"/>
</dbReference>
<gene>
    <name evidence="5" type="primary">gtf3</name>
    <name evidence="8" type="ORF">B7R82_09045</name>
    <name evidence="9" type="ORF">PV940_05760</name>
    <name evidence="10" type="ORF">QYC35_08410</name>
</gene>
<sequence>MKNRVHITSLYGLGGIAGVAQKRAVEAAKQLGFNELAIFKYDDLADSPSELSKRIDGIIAGLEIGDTVIFQSPVWISPNFEKRFIDKVRLYQGKVAIFINDVVSMMFEGNKVLLPDFIEVYNKADLLIVASENMKEYLIEQGVTVKKFVIQNLWDIPVDFAINGQTRYMPRITFVGRDQKFGIVNKLKSSDIELEIYDHKPEDKFVSDNIHYHGYVDEIKLLSELHEGGFGLVWTEDMYWREYMKYNASYKVSTYLRAGIPLIVHRDISCRKLIENNHWGIVVDSLEEAVQKVKAMSEDEYQGYVDSIAKVSELLGDSYFTKKLLIDTIYEL</sequence>
<comment type="subunit">
    <text evidence="5">Homotetramer; a dimer of dimers.</text>
</comment>
<dbReference type="EMBL" id="CP020858">
    <property type="protein sequence ID" value="ARU20066.1"/>
    <property type="molecule type" value="Genomic_DNA"/>
</dbReference>
<comment type="pathway">
    <text evidence="1 5">Protein modification; protein glycosylation.</text>
</comment>
<evidence type="ECO:0000313" key="10">
    <source>
        <dbReference type="EMBL" id="MDN4834204.1"/>
    </source>
</evidence>
<dbReference type="InterPro" id="IPR058592">
    <property type="entry name" value="Gtf3_C"/>
</dbReference>
<dbReference type="Pfam" id="PF26334">
    <property type="entry name" value="Gtf3_N"/>
    <property type="match status" value="1"/>
</dbReference>
<dbReference type="InterPro" id="IPR058591">
    <property type="entry name" value="Gtf3_N"/>
</dbReference>
<dbReference type="Proteomes" id="UP000195378">
    <property type="component" value="Chromosome"/>
</dbReference>
<evidence type="ECO:0000259" key="6">
    <source>
        <dbReference type="Pfam" id="PF26334"/>
    </source>
</evidence>
<evidence type="ECO:0000256" key="5">
    <source>
        <dbReference type="HAMAP-Rule" id="MF_00841"/>
    </source>
</evidence>
<evidence type="ECO:0000259" key="7">
    <source>
        <dbReference type="Pfam" id="PF26337"/>
    </source>
</evidence>
<reference evidence="8 11" key="1">
    <citation type="submission" date="2017-04" db="EMBL/GenBank/DDBJ databases">
        <title>Complete genome sequence of Lactobacillus salivarius ZLS006, a probiotic strain isolated from healthy piglet.</title>
        <authorList>
            <person name="Zhang D."/>
        </authorList>
    </citation>
    <scope>NUCLEOTIDE SEQUENCE [LARGE SCALE GENOMIC DNA]</scope>
    <source>
        <strain evidence="8 11">ZLS006</strain>
    </source>
</reference>
<keyword evidence="2 5" id="KW-0328">Glycosyltransferase</keyword>
<evidence type="ECO:0000313" key="11">
    <source>
        <dbReference type="Proteomes" id="UP000195378"/>
    </source>
</evidence>
<proteinExistence type="inferred from homology"/>
<name>A0A1V9QD95_9LACO</name>
<dbReference type="GO" id="GO:0000166">
    <property type="term" value="F:nucleotide binding"/>
    <property type="evidence" value="ECO:0007669"/>
    <property type="project" value="UniProtKB-KW"/>
</dbReference>
<dbReference type="UniPathway" id="UPA00378"/>
<protein>
    <recommendedName>
        <fullName evidence="5">Glucosyltransferase 3</fullName>
        <ecNumber evidence="5">2.4.1.-</ecNumber>
    </recommendedName>
</protein>